<dbReference type="EMBL" id="JACIJK010000004">
    <property type="protein sequence ID" value="MBB5714655.1"/>
    <property type="molecule type" value="Genomic_DNA"/>
</dbReference>
<evidence type="ECO:0000259" key="6">
    <source>
        <dbReference type="Pfam" id="PF04453"/>
    </source>
</evidence>
<dbReference type="InterPro" id="IPR050218">
    <property type="entry name" value="LptD"/>
</dbReference>
<feature type="domain" description="LptD C-terminal" evidence="6">
    <location>
        <begin position="340"/>
        <end position="706"/>
    </location>
</feature>
<dbReference type="GO" id="GO:0043165">
    <property type="term" value="P:Gram-negative-bacterium-type cell outer membrane assembly"/>
    <property type="evidence" value="ECO:0007669"/>
    <property type="project" value="UniProtKB-UniRule"/>
</dbReference>
<evidence type="ECO:0000256" key="1">
    <source>
        <dbReference type="ARBA" id="ARBA00022729"/>
    </source>
</evidence>
<keyword evidence="1 4" id="KW-0732">Signal</keyword>
<evidence type="ECO:0000256" key="3">
    <source>
        <dbReference type="ARBA" id="ARBA00023237"/>
    </source>
</evidence>
<evidence type="ECO:0000259" key="5">
    <source>
        <dbReference type="Pfam" id="PF03968"/>
    </source>
</evidence>
<comment type="similarity">
    <text evidence="4">Belongs to the LptD family.</text>
</comment>
<organism evidence="7 8">
    <name type="scientific">Sphingomonas aerophila</name>
    <dbReference type="NCBI Taxonomy" id="1344948"/>
    <lineage>
        <taxon>Bacteria</taxon>
        <taxon>Pseudomonadati</taxon>
        <taxon>Pseudomonadota</taxon>
        <taxon>Alphaproteobacteria</taxon>
        <taxon>Sphingomonadales</taxon>
        <taxon>Sphingomonadaceae</taxon>
        <taxon>Sphingomonas</taxon>
    </lineage>
</organism>
<dbReference type="Proteomes" id="UP000546200">
    <property type="component" value="Unassembled WGS sequence"/>
</dbReference>
<dbReference type="GO" id="GO:0009279">
    <property type="term" value="C:cell outer membrane"/>
    <property type="evidence" value="ECO:0007669"/>
    <property type="project" value="UniProtKB-SubCell"/>
</dbReference>
<evidence type="ECO:0000256" key="4">
    <source>
        <dbReference type="HAMAP-Rule" id="MF_01411"/>
    </source>
</evidence>
<comment type="function">
    <text evidence="4">Involved in the assembly of lipopolysaccharide (LPS) at the surface of the outer membrane.</text>
</comment>
<dbReference type="Gene3D" id="2.60.450.10">
    <property type="entry name" value="Lipopolysaccharide (LPS) transport protein A like domain"/>
    <property type="match status" value="1"/>
</dbReference>
<reference evidence="7 8" key="1">
    <citation type="submission" date="2020-08" db="EMBL/GenBank/DDBJ databases">
        <title>Genomic Encyclopedia of Type Strains, Phase IV (KMG-IV): sequencing the most valuable type-strain genomes for metagenomic binning, comparative biology and taxonomic classification.</title>
        <authorList>
            <person name="Goeker M."/>
        </authorList>
    </citation>
    <scope>NUCLEOTIDE SEQUENCE [LARGE SCALE GENOMIC DNA]</scope>
    <source>
        <strain evidence="7 8">DSM 100044</strain>
    </source>
</reference>
<dbReference type="InterPro" id="IPR005653">
    <property type="entry name" value="OstA-like_N"/>
</dbReference>
<dbReference type="HAMAP" id="MF_01411">
    <property type="entry name" value="LPS_assembly_LptD"/>
    <property type="match status" value="1"/>
</dbReference>
<dbReference type="GO" id="GO:1990351">
    <property type="term" value="C:transporter complex"/>
    <property type="evidence" value="ECO:0007669"/>
    <property type="project" value="TreeGrafter"/>
</dbReference>
<accession>A0A7W9BCE4</accession>
<sequence length="779" mass="85445">MRPARGSAIGGSIPLCAGVVDDKGDGGLVLRCNLLVGSSLALSLLFGTAAAAQDLGDRSVPAPSAPAALPADAPVPTADQIQFSADALEYDTDADIVTATGEVRMSRDSQRLRADKVVWNRNTGRVVATGNIAATNPEGDIAYGDSIELTDTLKDGVVANLLLVLERGGRLAAERGTRSGDGTVNLDRAAYTPCAVTTSAGCPKEPSWKITAVRVTYRPERGRVYYVGARFNLFGLPTVPLPKFSHPIGGGSDSGLLTPDIRYDRVNGLEFALPYYRAFGPNRGLTVTPHIHSSVLPMVQADYSALGDMGAFRVTAYGTVSRRSDDLTAAGTSVSTEQAFRGYIDGVARYQYTPNWSASASVRLATDRTFLRRYDISRDDRLRSTASLQRIDDNSYFALTGWYLQTLRVNDRQGLQPVAFPELDYRKRFDDGLIGGRFTAQVNTLAIGRSAGQDTQRAFASLRWDLRRLTNWGQEVTLTAYARGDVYHTNETLTSPLLYRGLDGYQARAIGALAVDVRWPFVGSFLGGTQRLTPRLQIVAAPHLKNLSIPNEDARAVDLEDSNLFSLNRFAGYDRFEDSSRATYGAEWAVDLPGVSLNAVIGQSYRLDERSGIFYDGTGLSDRFSDIVGRTELRFHDLISVTHRYRLDKDSLAVRRNEVDATLGSRSTYVLLGYLRLNRNISPAIEDLQDREEARVAGRVQFARFWSAFGSAVVDLTNRAEDPLSLSDGFDPVRHRLGVQYEDDCLRLGLTWRRDYNNTGDARRGNSFLLTLAFTNLGR</sequence>
<keyword evidence="2 4" id="KW-0472">Membrane</keyword>
<evidence type="ECO:0000256" key="2">
    <source>
        <dbReference type="ARBA" id="ARBA00023136"/>
    </source>
</evidence>
<comment type="caution">
    <text evidence="4">Lacks conserved residue(s) required for the propagation of feature annotation.</text>
</comment>
<dbReference type="Pfam" id="PF04453">
    <property type="entry name" value="LptD"/>
    <property type="match status" value="1"/>
</dbReference>
<comment type="subunit">
    <text evidence="4">Component of the lipopolysaccharide transport and assembly complex.</text>
</comment>
<keyword evidence="3 4" id="KW-0998">Cell outer membrane</keyword>
<comment type="caution">
    <text evidence="7">The sequence shown here is derived from an EMBL/GenBank/DDBJ whole genome shotgun (WGS) entry which is preliminary data.</text>
</comment>
<proteinExistence type="inferred from homology"/>
<feature type="domain" description="Organic solvent tolerance-like N-terminal" evidence="5">
    <location>
        <begin position="84"/>
        <end position="134"/>
    </location>
</feature>
<keyword evidence="8" id="KW-1185">Reference proteome</keyword>
<evidence type="ECO:0000313" key="8">
    <source>
        <dbReference type="Proteomes" id="UP000546200"/>
    </source>
</evidence>
<dbReference type="Pfam" id="PF03968">
    <property type="entry name" value="LptD_N"/>
    <property type="match status" value="1"/>
</dbReference>
<comment type="subcellular location">
    <subcellularLocation>
        <location evidence="4">Cell outer membrane</location>
    </subcellularLocation>
</comment>
<dbReference type="AlphaFoldDB" id="A0A7W9BCE4"/>
<dbReference type="GO" id="GO:0015920">
    <property type="term" value="P:lipopolysaccharide transport"/>
    <property type="evidence" value="ECO:0007669"/>
    <property type="project" value="InterPro"/>
</dbReference>
<dbReference type="PANTHER" id="PTHR30189:SF1">
    <property type="entry name" value="LPS-ASSEMBLY PROTEIN LPTD"/>
    <property type="match status" value="1"/>
</dbReference>
<name>A0A7W9BCE4_9SPHN</name>
<protein>
    <recommendedName>
        <fullName evidence="4">LPS-assembly protein LptD</fullName>
    </recommendedName>
</protein>
<dbReference type="PANTHER" id="PTHR30189">
    <property type="entry name" value="LPS-ASSEMBLY PROTEIN"/>
    <property type="match status" value="1"/>
</dbReference>
<gene>
    <name evidence="4" type="primary">lptD</name>
    <name evidence="7" type="ORF">FHS94_001491</name>
</gene>
<evidence type="ECO:0000313" key="7">
    <source>
        <dbReference type="EMBL" id="MBB5714655.1"/>
    </source>
</evidence>
<dbReference type="InterPro" id="IPR020889">
    <property type="entry name" value="LipoPS_assembly_LptD"/>
</dbReference>
<dbReference type="InterPro" id="IPR007543">
    <property type="entry name" value="LptD_C"/>
</dbReference>